<dbReference type="AlphaFoldDB" id="A0A9P0VWM7"/>
<keyword evidence="1" id="KW-0804">Transcription</keyword>
<dbReference type="PIRSF" id="PIRSF037240">
    <property type="entry name" value="RNA_polIII_Trep_MAF1"/>
    <property type="match status" value="1"/>
</dbReference>
<dbReference type="OrthoDB" id="277029at2759"/>
<dbReference type="EMBL" id="CAKXYY010000002">
    <property type="protein sequence ID" value="CAH2350984.1"/>
    <property type="molecule type" value="Genomic_DNA"/>
</dbReference>
<comment type="function">
    <text evidence="1">Mediator of diverse signals that repress RNA polymerase III transcription. Inhibits the de novo assembly of TFIIIB onto DNA.</text>
</comment>
<name>A0A9P0VWM7_9ASCO</name>
<feature type="compositionally biased region" description="Low complexity" evidence="2">
    <location>
        <begin position="114"/>
        <end position="132"/>
    </location>
</feature>
<feature type="compositionally biased region" description="Polar residues" evidence="2">
    <location>
        <begin position="133"/>
        <end position="143"/>
    </location>
</feature>
<dbReference type="PANTHER" id="PTHR22504">
    <property type="entry name" value="REPRESSOR OF RNA POLYMERASE III TRANSCRIPTION MAF1"/>
    <property type="match status" value="1"/>
</dbReference>
<dbReference type="Proteomes" id="UP000837801">
    <property type="component" value="Unassembled WGS sequence"/>
</dbReference>
<proteinExistence type="inferred from homology"/>
<keyword evidence="1" id="KW-0539">Nucleus</keyword>
<dbReference type="InterPro" id="IPR038564">
    <property type="entry name" value="Maf1_sf"/>
</dbReference>
<comment type="caution">
    <text evidence="3">The sequence shown here is derived from an EMBL/GenBank/DDBJ whole genome shotgun (WGS) entry which is preliminary data.</text>
</comment>
<accession>A0A9P0VWM7</accession>
<keyword evidence="1" id="KW-0805">Transcription regulation</keyword>
<keyword evidence="4" id="KW-1185">Reference proteome</keyword>
<sequence length="397" mass="45171">MKFIDEVDIELVNQELNFHSQDNNLVIRGGCELFATKPMSTDYKLFKTIDKHLDQILEDSQLSHSLERERQHSMNSLFGSSASPPPSNPGTRRGSYISERDRRNSASSINFRRSSLSNPSSNSTLSNSLSESGNVTGSNTSYDNPVFDESPFGPLKNVTTRKTFAYLIAILNTTYPDHDFSNLQPSTENFHKVNGPEELINKFNNVMVSLGKKEDLLNWIWDTVNSYMDIIPPKSASNNGFARSRHNSMNGGGNYATPLSPAESPPNGNSFEGCQIYEFQPTDQSILEDLNYPYQAMWSYYWFIYNKKKKRVSFLYLTAINKIHYSLINNGRSSSFNRRRKLRSANGISNVESAIDDDDDEEEEMYMDDYVDEEVLIDDDDEDVEDMEDDVVGDIEI</sequence>
<comment type="subcellular location">
    <subcellularLocation>
        <location evidence="1">Nucleus</location>
    </subcellularLocation>
</comment>
<gene>
    <name evidence="3" type="ORF">CLIB1423_02S09648</name>
</gene>
<evidence type="ECO:0000256" key="1">
    <source>
        <dbReference type="PIRNR" id="PIRNR037240"/>
    </source>
</evidence>
<comment type="similarity">
    <text evidence="1">Belongs to the MAF1 family.</text>
</comment>
<evidence type="ECO:0000313" key="4">
    <source>
        <dbReference type="Proteomes" id="UP000837801"/>
    </source>
</evidence>
<dbReference type="GO" id="GO:0016480">
    <property type="term" value="P:negative regulation of transcription by RNA polymerase III"/>
    <property type="evidence" value="ECO:0007669"/>
    <property type="project" value="UniProtKB-UniRule"/>
</dbReference>
<keyword evidence="1" id="KW-0678">Repressor</keyword>
<reference evidence="3" key="1">
    <citation type="submission" date="2022-03" db="EMBL/GenBank/DDBJ databases">
        <authorList>
            <person name="Legras J.-L."/>
            <person name="Devillers H."/>
            <person name="Grondin C."/>
        </authorList>
    </citation>
    <scope>NUCLEOTIDE SEQUENCE</scope>
    <source>
        <strain evidence="3">CLIB 1423</strain>
    </source>
</reference>
<dbReference type="GO" id="GO:0005634">
    <property type="term" value="C:nucleus"/>
    <property type="evidence" value="ECO:0007669"/>
    <property type="project" value="UniProtKB-SubCell"/>
</dbReference>
<dbReference type="InterPro" id="IPR015257">
    <property type="entry name" value="Maf1"/>
</dbReference>
<dbReference type="GO" id="GO:0000994">
    <property type="term" value="F:RNA polymerase III core binding"/>
    <property type="evidence" value="ECO:0007669"/>
    <property type="project" value="TreeGrafter"/>
</dbReference>
<evidence type="ECO:0000313" key="3">
    <source>
        <dbReference type="EMBL" id="CAH2350984.1"/>
    </source>
</evidence>
<organism evidence="3 4">
    <name type="scientific">[Candida] railenensis</name>
    <dbReference type="NCBI Taxonomy" id="45579"/>
    <lineage>
        <taxon>Eukaryota</taxon>
        <taxon>Fungi</taxon>
        <taxon>Dikarya</taxon>
        <taxon>Ascomycota</taxon>
        <taxon>Saccharomycotina</taxon>
        <taxon>Pichiomycetes</taxon>
        <taxon>Debaryomycetaceae</taxon>
        <taxon>Kurtzmaniella</taxon>
    </lineage>
</organism>
<dbReference type="Pfam" id="PF09174">
    <property type="entry name" value="Maf1"/>
    <property type="match status" value="1"/>
</dbReference>
<dbReference type="Gene3D" id="3.40.1000.50">
    <property type="entry name" value="Repressor of RNA polymerase III transcription Maf1"/>
    <property type="match status" value="2"/>
</dbReference>
<feature type="region of interest" description="Disordered" evidence="2">
    <location>
        <begin position="65"/>
        <end position="154"/>
    </location>
</feature>
<protein>
    <recommendedName>
        <fullName evidence="1">Repressor of RNA polymerase III transcription MAF1</fullName>
    </recommendedName>
</protein>
<evidence type="ECO:0000256" key="2">
    <source>
        <dbReference type="SAM" id="MobiDB-lite"/>
    </source>
</evidence>
<dbReference type="PANTHER" id="PTHR22504:SF0">
    <property type="entry name" value="REPRESSOR OF RNA POLYMERASE III TRANSCRIPTION MAF1 HOMOLOG"/>
    <property type="match status" value="1"/>
</dbReference>